<comment type="caution">
    <text evidence="1">The sequence shown here is derived from an EMBL/GenBank/DDBJ whole genome shotgun (WGS) entry which is preliminary data.</text>
</comment>
<proteinExistence type="predicted"/>
<evidence type="ECO:0000313" key="1">
    <source>
        <dbReference type="EMBL" id="KAI3750459.1"/>
    </source>
</evidence>
<protein>
    <submittedName>
        <fullName evidence="1">Uncharacterized protein</fullName>
    </submittedName>
</protein>
<reference evidence="2" key="1">
    <citation type="journal article" date="2022" name="Mol. Ecol. Resour.">
        <title>The genomes of chicory, endive, great burdock and yacon provide insights into Asteraceae palaeo-polyploidization history and plant inulin production.</title>
        <authorList>
            <person name="Fan W."/>
            <person name="Wang S."/>
            <person name="Wang H."/>
            <person name="Wang A."/>
            <person name="Jiang F."/>
            <person name="Liu H."/>
            <person name="Zhao H."/>
            <person name="Xu D."/>
            <person name="Zhang Y."/>
        </authorList>
    </citation>
    <scope>NUCLEOTIDE SEQUENCE [LARGE SCALE GENOMIC DNA]</scope>
    <source>
        <strain evidence="2">cv. Punajuju</strain>
    </source>
</reference>
<reference evidence="1 2" key="2">
    <citation type="journal article" date="2022" name="Mol. Ecol. Resour.">
        <title>The genomes of chicory, endive, great burdock and yacon provide insights into Asteraceae paleo-polyploidization history and plant inulin production.</title>
        <authorList>
            <person name="Fan W."/>
            <person name="Wang S."/>
            <person name="Wang H."/>
            <person name="Wang A."/>
            <person name="Jiang F."/>
            <person name="Liu H."/>
            <person name="Zhao H."/>
            <person name="Xu D."/>
            <person name="Zhang Y."/>
        </authorList>
    </citation>
    <scope>NUCLEOTIDE SEQUENCE [LARGE SCALE GENOMIC DNA]</scope>
    <source>
        <strain evidence="2">cv. Punajuju</strain>
        <tissue evidence="1">Leaves</tissue>
    </source>
</reference>
<dbReference type="EMBL" id="CM042012">
    <property type="protein sequence ID" value="KAI3750459.1"/>
    <property type="molecule type" value="Genomic_DNA"/>
</dbReference>
<dbReference type="Proteomes" id="UP001055811">
    <property type="component" value="Linkage Group LG04"/>
</dbReference>
<gene>
    <name evidence="1" type="ORF">L2E82_21096</name>
</gene>
<organism evidence="1 2">
    <name type="scientific">Cichorium intybus</name>
    <name type="common">Chicory</name>
    <dbReference type="NCBI Taxonomy" id="13427"/>
    <lineage>
        <taxon>Eukaryota</taxon>
        <taxon>Viridiplantae</taxon>
        <taxon>Streptophyta</taxon>
        <taxon>Embryophyta</taxon>
        <taxon>Tracheophyta</taxon>
        <taxon>Spermatophyta</taxon>
        <taxon>Magnoliopsida</taxon>
        <taxon>eudicotyledons</taxon>
        <taxon>Gunneridae</taxon>
        <taxon>Pentapetalae</taxon>
        <taxon>asterids</taxon>
        <taxon>campanulids</taxon>
        <taxon>Asterales</taxon>
        <taxon>Asteraceae</taxon>
        <taxon>Cichorioideae</taxon>
        <taxon>Cichorieae</taxon>
        <taxon>Cichoriinae</taxon>
        <taxon>Cichorium</taxon>
    </lineage>
</organism>
<keyword evidence="2" id="KW-1185">Reference proteome</keyword>
<name>A0ACB9DUP6_CICIN</name>
<accession>A0ACB9DUP6</accession>
<sequence>MSVLSSPEFITVAANNNRTTPLIHQQITTAWFYGTIDVILEFYTGAVFSTALVQLKSKLPLYTAIAAKDEISFTKTFIEIVRFAFNFPHQFDRVDLLVKVLLKNDSKSLLLYLSICSLFPIRDAMLAVAGLKALVIGFISNEIALRMALFVTLLAAMVAGVDWEKFIVAVSANWLA</sequence>
<evidence type="ECO:0000313" key="2">
    <source>
        <dbReference type="Proteomes" id="UP001055811"/>
    </source>
</evidence>